<reference evidence="8" key="1">
    <citation type="submission" date="2021-04" db="EMBL/GenBank/DDBJ databases">
        <title>Phycicoccus avicenniae sp. nov., a novel endophytic actinomycetes isolated from branch of Avicennia mariana.</title>
        <authorList>
            <person name="Tuo L."/>
        </authorList>
    </citation>
    <scope>NUCLEOTIDE SEQUENCE</scope>
    <source>
        <strain evidence="8">BSK3Z-2</strain>
    </source>
</reference>
<proteinExistence type="predicted"/>
<feature type="domain" description="Response regulatory" evidence="7">
    <location>
        <begin position="4"/>
        <end position="126"/>
    </location>
</feature>
<keyword evidence="4" id="KW-0804">Transcription</keyword>
<dbReference type="Pfam" id="PF00196">
    <property type="entry name" value="GerE"/>
    <property type="match status" value="1"/>
</dbReference>
<gene>
    <name evidence="8" type="ORF">KC207_11440</name>
</gene>
<dbReference type="PROSITE" id="PS50043">
    <property type="entry name" value="HTH_LUXR_2"/>
    <property type="match status" value="1"/>
</dbReference>
<evidence type="ECO:0000313" key="9">
    <source>
        <dbReference type="Proteomes" id="UP000677016"/>
    </source>
</evidence>
<dbReference type="GO" id="GO:0006355">
    <property type="term" value="P:regulation of DNA-templated transcription"/>
    <property type="evidence" value="ECO:0007669"/>
    <property type="project" value="InterPro"/>
</dbReference>
<keyword evidence="3" id="KW-0238">DNA-binding</keyword>
<dbReference type="EMBL" id="JAGSNF010000015">
    <property type="protein sequence ID" value="MBR7743904.1"/>
    <property type="molecule type" value="Genomic_DNA"/>
</dbReference>
<evidence type="ECO:0000313" key="8">
    <source>
        <dbReference type="EMBL" id="MBR7743904.1"/>
    </source>
</evidence>
<name>A0A941D897_9MICO</name>
<dbReference type="SUPFAM" id="SSF52172">
    <property type="entry name" value="CheY-like"/>
    <property type="match status" value="1"/>
</dbReference>
<dbReference type="AlphaFoldDB" id="A0A941D897"/>
<dbReference type="SMART" id="SM00421">
    <property type="entry name" value="HTH_LUXR"/>
    <property type="match status" value="1"/>
</dbReference>
<keyword evidence="9" id="KW-1185">Reference proteome</keyword>
<sequence length="218" mass="23087">MTISVVLVDDHAVVREAVAGMLSSQDGVSVVGQAGSLTEGRALFDRMFRTPPPGRVVAVIDVTMPDGSGLDLVRAVREQNKDIGLVVLTMLNDDSTLLEALDAGASALVRKSAPSDQVLSAVRRAADFPLEFSASGLAEAMRRRHEQPQTSLTSRETEVLKLLVEGASVAQVGKSLYMSQSTVKTHIGKIYDKLGAHNRASAVIAAVRLGLVADVDRA</sequence>
<organism evidence="8 9">
    <name type="scientific">Phycicoccus avicenniae</name>
    <dbReference type="NCBI Taxonomy" id="2828860"/>
    <lineage>
        <taxon>Bacteria</taxon>
        <taxon>Bacillati</taxon>
        <taxon>Actinomycetota</taxon>
        <taxon>Actinomycetes</taxon>
        <taxon>Micrococcales</taxon>
        <taxon>Intrasporangiaceae</taxon>
        <taxon>Phycicoccus</taxon>
    </lineage>
</organism>
<dbReference type="InterPro" id="IPR001789">
    <property type="entry name" value="Sig_transdc_resp-reg_receiver"/>
</dbReference>
<dbReference type="InterPro" id="IPR058245">
    <property type="entry name" value="NreC/VraR/RcsB-like_REC"/>
</dbReference>
<dbReference type="PANTHER" id="PTHR44688">
    <property type="entry name" value="DNA-BINDING TRANSCRIPTIONAL ACTIVATOR DEVR_DOSR"/>
    <property type="match status" value="1"/>
</dbReference>
<dbReference type="Pfam" id="PF00072">
    <property type="entry name" value="Response_reg"/>
    <property type="match status" value="1"/>
</dbReference>
<dbReference type="SMART" id="SM00448">
    <property type="entry name" value="REC"/>
    <property type="match status" value="1"/>
</dbReference>
<dbReference type="PRINTS" id="PR00038">
    <property type="entry name" value="HTHLUXR"/>
</dbReference>
<dbReference type="PANTHER" id="PTHR44688:SF16">
    <property type="entry name" value="DNA-BINDING TRANSCRIPTIONAL ACTIVATOR DEVR_DOSR"/>
    <property type="match status" value="1"/>
</dbReference>
<feature type="domain" description="HTH luxR-type" evidence="6">
    <location>
        <begin position="145"/>
        <end position="210"/>
    </location>
</feature>
<evidence type="ECO:0000256" key="1">
    <source>
        <dbReference type="ARBA" id="ARBA00022553"/>
    </source>
</evidence>
<keyword evidence="1 5" id="KW-0597">Phosphoprotein</keyword>
<evidence type="ECO:0000256" key="2">
    <source>
        <dbReference type="ARBA" id="ARBA00023015"/>
    </source>
</evidence>
<evidence type="ECO:0000259" key="6">
    <source>
        <dbReference type="PROSITE" id="PS50043"/>
    </source>
</evidence>
<dbReference type="InterPro" id="IPR011006">
    <property type="entry name" value="CheY-like_superfamily"/>
</dbReference>
<comment type="caution">
    <text evidence="8">The sequence shown here is derived from an EMBL/GenBank/DDBJ whole genome shotgun (WGS) entry which is preliminary data.</text>
</comment>
<dbReference type="Proteomes" id="UP000677016">
    <property type="component" value="Unassembled WGS sequence"/>
</dbReference>
<dbReference type="CDD" id="cd17535">
    <property type="entry name" value="REC_NarL-like"/>
    <property type="match status" value="1"/>
</dbReference>
<dbReference type="Gene3D" id="3.40.50.2300">
    <property type="match status" value="1"/>
</dbReference>
<evidence type="ECO:0000256" key="4">
    <source>
        <dbReference type="ARBA" id="ARBA00023163"/>
    </source>
</evidence>
<evidence type="ECO:0000256" key="3">
    <source>
        <dbReference type="ARBA" id="ARBA00023125"/>
    </source>
</evidence>
<dbReference type="CDD" id="cd06170">
    <property type="entry name" value="LuxR_C_like"/>
    <property type="match status" value="1"/>
</dbReference>
<evidence type="ECO:0000259" key="7">
    <source>
        <dbReference type="PROSITE" id="PS50110"/>
    </source>
</evidence>
<dbReference type="GO" id="GO:0003677">
    <property type="term" value="F:DNA binding"/>
    <property type="evidence" value="ECO:0007669"/>
    <property type="project" value="UniProtKB-KW"/>
</dbReference>
<dbReference type="PROSITE" id="PS50110">
    <property type="entry name" value="RESPONSE_REGULATORY"/>
    <property type="match status" value="1"/>
</dbReference>
<feature type="modified residue" description="4-aspartylphosphate" evidence="5">
    <location>
        <position position="61"/>
    </location>
</feature>
<dbReference type="InterPro" id="IPR000792">
    <property type="entry name" value="Tscrpt_reg_LuxR_C"/>
</dbReference>
<accession>A0A941D897</accession>
<dbReference type="InterPro" id="IPR016032">
    <property type="entry name" value="Sig_transdc_resp-reg_C-effctor"/>
</dbReference>
<dbReference type="SUPFAM" id="SSF46894">
    <property type="entry name" value="C-terminal effector domain of the bipartite response regulators"/>
    <property type="match status" value="1"/>
</dbReference>
<evidence type="ECO:0000256" key="5">
    <source>
        <dbReference type="PROSITE-ProRule" id="PRU00169"/>
    </source>
</evidence>
<dbReference type="RefSeq" id="WP_211603164.1">
    <property type="nucleotide sequence ID" value="NZ_JAGSNF010000015.1"/>
</dbReference>
<protein>
    <submittedName>
        <fullName evidence="8">Response regulator transcription factor</fullName>
    </submittedName>
</protein>
<dbReference type="GO" id="GO:0000160">
    <property type="term" value="P:phosphorelay signal transduction system"/>
    <property type="evidence" value="ECO:0007669"/>
    <property type="project" value="InterPro"/>
</dbReference>
<keyword evidence="2" id="KW-0805">Transcription regulation</keyword>